<reference evidence="2" key="1">
    <citation type="journal article" date="2014" name="Environ. Microbiol.">
        <title>Comparative genomics of the marine bacterial genus Glaciecola reveals the high degree of genomic diversity and genomic characteristic for cold adaptation.</title>
        <authorList>
            <person name="Qin Q.L."/>
            <person name="Xie B.B."/>
            <person name="Yu Y."/>
            <person name="Shu Y.L."/>
            <person name="Rong J.C."/>
            <person name="Zhang Y.J."/>
            <person name="Zhao D.L."/>
            <person name="Chen X.L."/>
            <person name="Zhang X.Y."/>
            <person name="Chen B."/>
            <person name="Zhou B.C."/>
            <person name="Zhang Y.Z."/>
        </authorList>
    </citation>
    <scope>NUCLEOTIDE SEQUENCE [LARGE SCALE GENOMIC DNA]</scope>
    <source>
        <strain evidence="2">LMG 21857</strain>
    </source>
</reference>
<name>K6ZZ21_9ALTE</name>
<organism evidence="1 2">
    <name type="scientific">Paraglaciecola polaris LMG 21857</name>
    <dbReference type="NCBI Taxonomy" id="1129793"/>
    <lineage>
        <taxon>Bacteria</taxon>
        <taxon>Pseudomonadati</taxon>
        <taxon>Pseudomonadota</taxon>
        <taxon>Gammaproteobacteria</taxon>
        <taxon>Alteromonadales</taxon>
        <taxon>Alteromonadaceae</taxon>
        <taxon>Paraglaciecola</taxon>
    </lineage>
</organism>
<comment type="caution">
    <text evidence="1">The sequence shown here is derived from an EMBL/GenBank/DDBJ whole genome shotgun (WGS) entry which is preliminary data.</text>
</comment>
<dbReference type="EMBL" id="BAER01000135">
    <property type="protein sequence ID" value="GAC35442.1"/>
    <property type="molecule type" value="Genomic_DNA"/>
</dbReference>
<keyword evidence="2" id="KW-1185">Reference proteome</keyword>
<dbReference type="Proteomes" id="UP000006322">
    <property type="component" value="Unassembled WGS sequence"/>
</dbReference>
<accession>K6ZZ21</accession>
<dbReference type="STRING" id="1129793.GPLA_4568"/>
<evidence type="ECO:0000313" key="1">
    <source>
        <dbReference type="EMBL" id="GAC35442.1"/>
    </source>
</evidence>
<sequence length="50" mass="5659">MHKYCQSGVTKDKCLLRLKNSQFSFATPERRLSVDPVGELASMARSQPFV</sequence>
<evidence type="ECO:0000313" key="2">
    <source>
        <dbReference type="Proteomes" id="UP000006322"/>
    </source>
</evidence>
<proteinExistence type="predicted"/>
<dbReference type="AlphaFoldDB" id="K6ZZ21"/>
<gene>
    <name evidence="1" type="ORF">GPLA_4568</name>
</gene>
<protein>
    <submittedName>
        <fullName evidence="1">Uncharacterized protein</fullName>
    </submittedName>
</protein>